<evidence type="ECO:0000313" key="2">
    <source>
        <dbReference type="Proteomes" id="UP001148737"/>
    </source>
</evidence>
<comment type="caution">
    <text evidence="1">The sequence shown here is derived from an EMBL/GenBank/DDBJ whole genome shotgun (WGS) entry which is preliminary data.</text>
</comment>
<reference evidence="1" key="1">
    <citation type="submission" date="2022-07" db="EMBL/GenBank/DDBJ databases">
        <title>Genome Sequence of Lecanicillium saksenae.</title>
        <authorList>
            <person name="Buettner E."/>
        </authorList>
    </citation>
    <scope>NUCLEOTIDE SEQUENCE</scope>
    <source>
        <strain evidence="1">VT-O1</strain>
    </source>
</reference>
<protein>
    <submittedName>
        <fullName evidence="1">Uncharacterized protein</fullName>
    </submittedName>
</protein>
<dbReference type="EMBL" id="JANAKD010001178">
    <property type="protein sequence ID" value="KAJ3482409.1"/>
    <property type="molecule type" value="Genomic_DNA"/>
</dbReference>
<sequence>MLWPRARRASSSGADETMVTTGGDGVGGPPLWTQYSASTEATDYNDTNEQDENGHDDDDNIAWSQPHSPPWEAPSHLAESPLIPSAQPVFYPFSLPASGIRPLTPPSPLPRHLDFGDSLGSEFDTDSEVDDLLEDILQAVSGVTL</sequence>
<evidence type="ECO:0000313" key="1">
    <source>
        <dbReference type="EMBL" id="KAJ3482409.1"/>
    </source>
</evidence>
<name>A0ACC1QMZ5_9HYPO</name>
<accession>A0ACC1QMZ5</accession>
<dbReference type="Proteomes" id="UP001148737">
    <property type="component" value="Unassembled WGS sequence"/>
</dbReference>
<keyword evidence="2" id="KW-1185">Reference proteome</keyword>
<gene>
    <name evidence="1" type="ORF">NLG97_g7576</name>
</gene>
<organism evidence="1 2">
    <name type="scientific">Lecanicillium saksenae</name>
    <dbReference type="NCBI Taxonomy" id="468837"/>
    <lineage>
        <taxon>Eukaryota</taxon>
        <taxon>Fungi</taxon>
        <taxon>Dikarya</taxon>
        <taxon>Ascomycota</taxon>
        <taxon>Pezizomycotina</taxon>
        <taxon>Sordariomycetes</taxon>
        <taxon>Hypocreomycetidae</taxon>
        <taxon>Hypocreales</taxon>
        <taxon>Cordycipitaceae</taxon>
        <taxon>Lecanicillium</taxon>
    </lineage>
</organism>
<proteinExistence type="predicted"/>